<name>A0A520MYS1_9GAMM</name>
<dbReference type="Proteomes" id="UP000318710">
    <property type="component" value="Unassembled WGS sequence"/>
</dbReference>
<sequence length="153" mass="17966">MTKKEKILHSYITNIIEDENPKNIFILSSQDISKLIKRIEKLSVNRLSIGPNIEKLSNENFDLFIILDDIHASESSIGTIKNLLSHKIAIFTNFEDDQETNKVMLKLGFQTELIDKNNKLKCFSYNLKTYNNKRTWNNPKGWANPENFDKFRW</sequence>
<evidence type="ECO:0000313" key="1">
    <source>
        <dbReference type="EMBL" id="RZO26380.1"/>
    </source>
</evidence>
<proteinExistence type="predicted"/>
<reference evidence="1 2" key="1">
    <citation type="submission" date="2019-02" db="EMBL/GenBank/DDBJ databases">
        <title>Prokaryotic population dynamics and viral predation in marine succession experiment using metagenomics: the confinement effect.</title>
        <authorList>
            <person name="Haro-Moreno J.M."/>
            <person name="Rodriguez-Valera F."/>
            <person name="Lopez-Perez M."/>
        </authorList>
    </citation>
    <scope>NUCLEOTIDE SEQUENCE [LARGE SCALE GENOMIC DNA]</scope>
    <source>
        <strain evidence="1">MED-G160</strain>
    </source>
</reference>
<protein>
    <submittedName>
        <fullName evidence="1">Uncharacterized protein</fullName>
    </submittedName>
</protein>
<dbReference type="AlphaFoldDB" id="A0A520MYS1"/>
<gene>
    <name evidence="1" type="ORF">EVA93_04105</name>
</gene>
<dbReference type="Pfam" id="PF19742">
    <property type="entry name" value="DUF6231"/>
    <property type="match status" value="1"/>
</dbReference>
<organism evidence="1 2">
    <name type="scientific">SAR86 cluster bacterium</name>
    <dbReference type="NCBI Taxonomy" id="2030880"/>
    <lineage>
        <taxon>Bacteria</taxon>
        <taxon>Pseudomonadati</taxon>
        <taxon>Pseudomonadota</taxon>
        <taxon>Gammaproteobacteria</taxon>
        <taxon>SAR86 cluster</taxon>
    </lineage>
</organism>
<dbReference type="InterPro" id="IPR046199">
    <property type="entry name" value="DUF6231"/>
</dbReference>
<comment type="caution">
    <text evidence="1">The sequence shown here is derived from an EMBL/GenBank/DDBJ whole genome shotgun (WGS) entry which is preliminary data.</text>
</comment>
<dbReference type="EMBL" id="SHBF01000027">
    <property type="protein sequence ID" value="RZO26380.1"/>
    <property type="molecule type" value="Genomic_DNA"/>
</dbReference>
<evidence type="ECO:0000313" key="2">
    <source>
        <dbReference type="Proteomes" id="UP000318710"/>
    </source>
</evidence>
<accession>A0A520MYS1</accession>